<dbReference type="SUPFAM" id="SSF52091">
    <property type="entry name" value="SpoIIaa-like"/>
    <property type="match status" value="1"/>
</dbReference>
<proteinExistence type="predicted"/>
<dbReference type="InterPro" id="IPR058548">
    <property type="entry name" value="MlaB-like_STAS"/>
</dbReference>
<dbReference type="Pfam" id="PF13466">
    <property type="entry name" value="STAS_2"/>
    <property type="match status" value="1"/>
</dbReference>
<protein>
    <submittedName>
        <fullName evidence="2">Anti-anti-sigma factor</fullName>
    </submittedName>
</protein>
<name>A0A653E027_9PSED</name>
<dbReference type="InterPro" id="IPR036513">
    <property type="entry name" value="STAS_dom_sf"/>
</dbReference>
<accession>A0A653E027</accession>
<gene>
    <name evidence="2" type="ORF">PMYSY11_0794</name>
</gene>
<sequence>MSQASIESLSPGVLCLCGDIDFTSGPSLREQGGKLIAASQSTQVVVNCAKIERSSSVGLSLLLAFMRDAQAAGKSILVRGMPKELHELARVSGLLDILPIEA</sequence>
<feature type="domain" description="STAS" evidence="1">
    <location>
        <begin position="13"/>
        <end position="102"/>
    </location>
</feature>
<dbReference type="InterPro" id="IPR002645">
    <property type="entry name" value="STAS_dom"/>
</dbReference>
<organism evidence="2">
    <name type="scientific">Pseudomonas marincola</name>
    <dbReference type="NCBI Taxonomy" id="437900"/>
    <lineage>
        <taxon>Bacteria</taxon>
        <taxon>Pseudomonadati</taxon>
        <taxon>Pseudomonadota</taxon>
        <taxon>Gammaproteobacteria</taxon>
        <taxon>Pseudomonadales</taxon>
        <taxon>Pseudomonadaceae</taxon>
        <taxon>Pseudomonas</taxon>
    </lineage>
</organism>
<dbReference type="EMBL" id="LR215729">
    <property type="protein sequence ID" value="VEV95841.1"/>
    <property type="molecule type" value="Genomic_DNA"/>
</dbReference>
<dbReference type="AlphaFoldDB" id="A0A653E027"/>
<dbReference type="Gene3D" id="3.30.750.24">
    <property type="entry name" value="STAS domain"/>
    <property type="match status" value="1"/>
</dbReference>
<evidence type="ECO:0000313" key="2">
    <source>
        <dbReference type="EMBL" id="VEV95841.1"/>
    </source>
</evidence>
<dbReference type="RefSeq" id="WP_150547622.1">
    <property type="nucleotide sequence ID" value="NZ_JBALWF010000013.1"/>
</dbReference>
<evidence type="ECO:0000259" key="1">
    <source>
        <dbReference type="PROSITE" id="PS50801"/>
    </source>
</evidence>
<dbReference type="PROSITE" id="PS50801">
    <property type="entry name" value="STAS"/>
    <property type="match status" value="1"/>
</dbReference>
<reference evidence="2" key="1">
    <citation type="submission" date="2019-02" db="EMBL/GenBank/DDBJ databases">
        <authorList>
            <consortium name="Genoscope - CEA"/>
            <person name="William W."/>
        </authorList>
    </citation>
    <scope>NUCLEOTIDE SEQUENCE [LARGE SCALE GENOMIC DNA]</scope>
    <source>
        <strain evidence="2">YSy11</strain>
    </source>
</reference>